<evidence type="ECO:0000313" key="2">
    <source>
        <dbReference type="EMBL" id="NWQ72606.1"/>
    </source>
</evidence>
<feature type="non-terminal residue" evidence="2">
    <location>
        <position position="1"/>
    </location>
</feature>
<dbReference type="SMART" id="SM01284">
    <property type="entry name" value="ECSIT_Cterm"/>
    <property type="match status" value="1"/>
</dbReference>
<organism evidence="2 3">
    <name type="scientific">Neopipo cinnamomea</name>
    <dbReference type="NCBI Taxonomy" id="456388"/>
    <lineage>
        <taxon>Eukaryota</taxon>
        <taxon>Metazoa</taxon>
        <taxon>Chordata</taxon>
        <taxon>Craniata</taxon>
        <taxon>Vertebrata</taxon>
        <taxon>Euteleostomi</taxon>
        <taxon>Archelosauria</taxon>
        <taxon>Archosauria</taxon>
        <taxon>Dinosauria</taxon>
        <taxon>Saurischia</taxon>
        <taxon>Theropoda</taxon>
        <taxon>Coelurosauria</taxon>
        <taxon>Aves</taxon>
        <taxon>Neognathae</taxon>
        <taxon>Neoaves</taxon>
        <taxon>Telluraves</taxon>
        <taxon>Australaves</taxon>
        <taxon>Passeriformes</taxon>
        <taxon>Tyrannidae</taxon>
        <taxon>Neopipo</taxon>
    </lineage>
</organism>
<dbReference type="GO" id="GO:0005739">
    <property type="term" value="C:mitochondrion"/>
    <property type="evidence" value="ECO:0007669"/>
    <property type="project" value="TreeGrafter"/>
</dbReference>
<dbReference type="GO" id="GO:0007178">
    <property type="term" value="P:cell surface receptor protein serine/threonine kinase signaling pathway"/>
    <property type="evidence" value="ECO:0007669"/>
    <property type="project" value="TreeGrafter"/>
</dbReference>
<evidence type="ECO:0000259" key="1">
    <source>
        <dbReference type="SMART" id="SM01284"/>
    </source>
</evidence>
<dbReference type="Proteomes" id="UP000556200">
    <property type="component" value="Unassembled WGS sequence"/>
</dbReference>
<dbReference type="InterPro" id="IPR010418">
    <property type="entry name" value="ECSIT"/>
</dbReference>
<comment type="caution">
    <text evidence="2">The sequence shown here is derived from an EMBL/GenBank/DDBJ whole genome shotgun (WGS) entry which is preliminary data.</text>
</comment>
<dbReference type="InterPro" id="IPR029342">
    <property type="entry name" value="ECIST_C"/>
</dbReference>
<reference evidence="2 3" key="1">
    <citation type="submission" date="2019-09" db="EMBL/GenBank/DDBJ databases">
        <title>Bird 10,000 Genomes (B10K) Project - Family phase.</title>
        <authorList>
            <person name="Zhang G."/>
        </authorList>
    </citation>
    <scope>NUCLEOTIDE SEQUENCE [LARGE SCALE GENOMIC DNA]</scope>
    <source>
        <strain evidence="2">B10K-DU-004-15</strain>
        <tissue evidence="2">Mixed tissue sample</tissue>
    </source>
</reference>
<name>A0A7K4RGV4_9TYRA</name>
<feature type="domain" description="ECSIT C-terminal" evidence="1">
    <location>
        <begin position="1"/>
        <end position="77"/>
    </location>
</feature>
<keyword evidence="3" id="KW-1185">Reference proteome</keyword>
<protein>
    <submittedName>
        <fullName evidence="2">ECSIT protein</fullName>
    </submittedName>
</protein>
<dbReference type="PANTHER" id="PTHR13113">
    <property type="entry name" value="ECSIT EVOLUTIONARILY CONSERVED SIGNALING INTERMEDIATE IN TOLL PATHWAYS"/>
    <property type="match status" value="1"/>
</dbReference>
<dbReference type="AlphaFoldDB" id="A0A7K4RGV4"/>
<dbReference type="GO" id="GO:0045087">
    <property type="term" value="P:innate immune response"/>
    <property type="evidence" value="ECO:0007669"/>
    <property type="project" value="TreeGrafter"/>
</dbReference>
<gene>
    <name evidence="2" type="primary">Ecsit</name>
    <name evidence="2" type="ORF">NEOCIN_R15748</name>
</gene>
<proteinExistence type="predicted"/>
<dbReference type="EMBL" id="VYZA01006535">
    <property type="protein sequence ID" value="NWQ72606.1"/>
    <property type="molecule type" value="Genomic_DNA"/>
</dbReference>
<dbReference type="Pfam" id="PF14784">
    <property type="entry name" value="ECSIT_C"/>
    <property type="match status" value="1"/>
</dbReference>
<sequence>PPLDPERSFYFPLELDLDLERGPWDDEEFDVDEVEEGPVFALCVAGAGDRHTLGRWISALQEENPVLGSTPVIFRLSEGGPHQPGHPEGPQPP</sequence>
<feature type="non-terminal residue" evidence="2">
    <location>
        <position position="93"/>
    </location>
</feature>
<dbReference type="PANTHER" id="PTHR13113:SF1">
    <property type="entry name" value="EVOLUTIONARILY CONSERVED SIGNALING INTERMEDIATE IN TOLL PATHWAY, MITOCHONDRIAL"/>
    <property type="match status" value="1"/>
</dbReference>
<accession>A0A7K4RGV4</accession>
<evidence type="ECO:0000313" key="3">
    <source>
        <dbReference type="Proteomes" id="UP000556200"/>
    </source>
</evidence>